<protein>
    <submittedName>
        <fullName evidence="1">Uncharacterized protein</fullName>
    </submittedName>
</protein>
<comment type="caution">
    <text evidence="1">The sequence shown here is derived from an EMBL/GenBank/DDBJ whole genome shotgun (WGS) entry which is preliminary data.</text>
</comment>
<accession>A0AAV4RB20</accession>
<proteinExistence type="predicted"/>
<evidence type="ECO:0000313" key="2">
    <source>
        <dbReference type="Proteomes" id="UP001054945"/>
    </source>
</evidence>
<dbReference type="Proteomes" id="UP001054945">
    <property type="component" value="Unassembled WGS sequence"/>
</dbReference>
<name>A0AAV4RB20_CAEEX</name>
<feature type="non-terminal residue" evidence="1">
    <location>
        <position position="1"/>
    </location>
</feature>
<dbReference type="EMBL" id="BPLR01007691">
    <property type="protein sequence ID" value="GIY18900.1"/>
    <property type="molecule type" value="Genomic_DNA"/>
</dbReference>
<gene>
    <name evidence="1" type="ORF">CEXT_780301</name>
</gene>
<dbReference type="AlphaFoldDB" id="A0AAV4RB20"/>
<reference evidence="1 2" key="1">
    <citation type="submission" date="2021-06" db="EMBL/GenBank/DDBJ databases">
        <title>Caerostris extrusa draft genome.</title>
        <authorList>
            <person name="Kono N."/>
            <person name="Arakawa K."/>
        </authorList>
    </citation>
    <scope>NUCLEOTIDE SEQUENCE [LARGE SCALE GENOMIC DNA]</scope>
</reference>
<organism evidence="1 2">
    <name type="scientific">Caerostris extrusa</name>
    <name type="common">Bark spider</name>
    <name type="synonym">Caerostris bankana</name>
    <dbReference type="NCBI Taxonomy" id="172846"/>
    <lineage>
        <taxon>Eukaryota</taxon>
        <taxon>Metazoa</taxon>
        <taxon>Ecdysozoa</taxon>
        <taxon>Arthropoda</taxon>
        <taxon>Chelicerata</taxon>
        <taxon>Arachnida</taxon>
        <taxon>Araneae</taxon>
        <taxon>Araneomorphae</taxon>
        <taxon>Entelegynae</taxon>
        <taxon>Araneoidea</taxon>
        <taxon>Araneidae</taxon>
        <taxon>Caerostris</taxon>
    </lineage>
</organism>
<keyword evidence="2" id="KW-1185">Reference proteome</keyword>
<evidence type="ECO:0000313" key="1">
    <source>
        <dbReference type="EMBL" id="GIY18900.1"/>
    </source>
</evidence>
<sequence>TPDIYHMSKCTSIVYSFLKEMSPRIQNDSCRSRKRHRLLNERGQDRWIGHAGKCIFLPRMGVRYSLSSSL</sequence>